<organism evidence="1 2">
    <name type="scientific">Mycobacterium phage Zapner</name>
    <dbReference type="NCBI Taxonomy" id="1486474"/>
    <lineage>
        <taxon>Viruses</taxon>
        <taxon>Duplodnaviria</taxon>
        <taxon>Heunggongvirae</taxon>
        <taxon>Uroviricota</taxon>
        <taxon>Caudoviricetes</taxon>
        <taxon>Gracegardnervirinae</taxon>
        <taxon>Avanivirus</taxon>
        <taxon>Avanivirus zapner</taxon>
    </lineage>
</organism>
<dbReference type="Proteomes" id="UP000221944">
    <property type="component" value="Segment"/>
</dbReference>
<dbReference type="EMBL" id="KJ567041">
    <property type="protein sequence ID" value="AHZ95517.1"/>
    <property type="molecule type" value="Genomic_DNA"/>
</dbReference>
<sequence length="89" mass="9871">MSVVEDIQAIQAAYPSAHVNVSVYTNFVSVSVHPLPTEQFPERDDKKYPNVIYVKHGEPGAYLSSHRYEDKDVEAAVRAAAEAVLAVKR</sequence>
<name>A0A059VG41_9CAUD</name>
<dbReference type="RefSeq" id="YP_009963980.1">
    <property type="nucleotide sequence ID" value="NC_051724.1"/>
</dbReference>
<protein>
    <submittedName>
        <fullName evidence="1">Uncharacterized protein</fullName>
    </submittedName>
</protein>
<evidence type="ECO:0000313" key="1">
    <source>
        <dbReference type="EMBL" id="AHZ95517.1"/>
    </source>
</evidence>
<reference evidence="1 2" key="1">
    <citation type="submission" date="2014-03" db="EMBL/GenBank/DDBJ databases">
        <authorList>
            <person name="Kramer Z.J."/>
            <person name="Fasoranti T.O."/>
            <person name="Abrahim M.R."/>
            <person name="Adkins N.L."/>
            <person name="Burke K.A."/>
            <person name="Churilla B.M."/>
            <person name="Cohen K.L."/>
            <person name="Colicchio M.A."/>
            <person name="Genkil J.S."/>
            <person name="Prout A.K."/>
            <person name="Schafer C.E."/>
            <person name="Schwarz A.G."/>
            <person name="Tish M."/>
            <person name="Vispute N."/>
            <person name="Wilkes K.E."/>
            <person name="Williams C.R."/>
            <person name="Xiao X."/>
            <person name="Yoder B.A."/>
            <person name="Yu V.J."/>
            <person name="Lapin J.S."/>
            <person name="Ott C.T."/>
            <person name="Walburn T.D."/>
            <person name="Bradley K.W."/>
            <person name="Clarke D.Q."/>
            <person name="Lewis M.F."/>
            <person name="Barker L.P."/>
            <person name="Bailey C."/>
            <person name="Asai D.J."/>
            <person name="Bowman C.A."/>
            <person name="Russell D.A."/>
            <person name="Pope W.H."/>
            <person name="Jacobs-Sera D."/>
            <person name="Hendrix R.W."/>
            <person name="Hatfull G.F."/>
        </authorList>
    </citation>
    <scope>NUCLEOTIDE SEQUENCE [LARGE SCALE GENOMIC DNA]</scope>
</reference>
<accession>A0A059VG41</accession>
<proteinExistence type="predicted"/>
<evidence type="ECO:0000313" key="2">
    <source>
        <dbReference type="Proteomes" id="UP000221944"/>
    </source>
</evidence>
<dbReference type="GeneID" id="60335568"/>
<keyword evidence="2" id="KW-1185">Reference proteome</keyword>
<gene>
    <name evidence="1" type="primary">63</name>
    <name evidence="1" type="ORF">PBI_ZAPNER_63</name>
</gene>
<dbReference type="KEGG" id="vg:60335568"/>